<keyword evidence="2" id="KW-1185">Reference proteome</keyword>
<gene>
    <name evidence="1" type="ORF">K6K41_05235</name>
</gene>
<dbReference type="RefSeq" id="WP_261404230.1">
    <property type="nucleotide sequence ID" value="NZ_CP081869.1"/>
</dbReference>
<name>A0A9E6RGH7_9HYPH</name>
<dbReference type="EMBL" id="CP081869">
    <property type="protein sequence ID" value="QZO01011.1"/>
    <property type="molecule type" value="Genomic_DNA"/>
</dbReference>
<dbReference type="KEGG" id="cmet:K6K41_05235"/>
<protein>
    <submittedName>
        <fullName evidence="1">Uncharacterized protein</fullName>
    </submittedName>
</protein>
<proteinExistence type="predicted"/>
<evidence type="ECO:0000313" key="2">
    <source>
        <dbReference type="Proteomes" id="UP000825701"/>
    </source>
</evidence>
<evidence type="ECO:0000313" key="1">
    <source>
        <dbReference type="EMBL" id="QZO01011.1"/>
    </source>
</evidence>
<sequence length="54" mass="6139">MSGAARFELRLRQSKRPITFAQRGFDRPFSETKGLSRGTRLLERVFFGAVPPQA</sequence>
<dbReference type="Proteomes" id="UP000825701">
    <property type="component" value="Chromosome"/>
</dbReference>
<reference evidence="1" key="1">
    <citation type="submission" date="2021-08" db="EMBL/GenBank/DDBJ databases">
        <authorList>
            <person name="Zhang H."/>
            <person name="Xu M."/>
            <person name="Yu Z."/>
            <person name="Yang L."/>
            <person name="Cai Y."/>
        </authorList>
    </citation>
    <scope>NUCLEOTIDE SEQUENCE</scope>
    <source>
        <strain evidence="1">CHL1</strain>
    </source>
</reference>
<organism evidence="1 2">
    <name type="scientific">Chenggangzhangella methanolivorans</name>
    <dbReference type="NCBI Taxonomy" id="1437009"/>
    <lineage>
        <taxon>Bacteria</taxon>
        <taxon>Pseudomonadati</taxon>
        <taxon>Pseudomonadota</taxon>
        <taxon>Alphaproteobacteria</taxon>
        <taxon>Hyphomicrobiales</taxon>
        <taxon>Methylopilaceae</taxon>
        <taxon>Chenggangzhangella</taxon>
    </lineage>
</organism>
<dbReference type="AlphaFoldDB" id="A0A9E6RGH7"/>
<accession>A0A9E6RGH7</accession>